<dbReference type="InterPro" id="IPR050183">
    <property type="entry name" value="DsbB"/>
</dbReference>
<keyword evidence="12 14" id="KW-0143">Chaperone</keyword>
<evidence type="ECO:0000256" key="1">
    <source>
        <dbReference type="ARBA" id="ARBA00004429"/>
    </source>
</evidence>
<dbReference type="Pfam" id="PF02600">
    <property type="entry name" value="DsbB"/>
    <property type="match status" value="1"/>
</dbReference>
<feature type="topological domain" description="Periplasmic" evidence="14">
    <location>
        <begin position="27"/>
        <end position="44"/>
    </location>
</feature>
<evidence type="ECO:0000256" key="15">
    <source>
        <dbReference type="SAM" id="Phobius"/>
    </source>
</evidence>
<evidence type="ECO:0000256" key="4">
    <source>
        <dbReference type="ARBA" id="ARBA00022475"/>
    </source>
</evidence>
<dbReference type="GO" id="GO:0009055">
    <property type="term" value="F:electron transfer activity"/>
    <property type="evidence" value="ECO:0007669"/>
    <property type="project" value="UniProtKB-UniRule"/>
</dbReference>
<keyword evidence="7 14" id="KW-0249">Electron transport</keyword>
<evidence type="ECO:0000256" key="9">
    <source>
        <dbReference type="ARBA" id="ARBA00023002"/>
    </source>
</evidence>
<evidence type="ECO:0000256" key="14">
    <source>
        <dbReference type="HAMAP-Rule" id="MF_00286"/>
    </source>
</evidence>
<comment type="similarity">
    <text evidence="2 14">Belongs to the DsbB family.</text>
</comment>
<accession>A0A0N1J5U1</accession>
<evidence type="ECO:0000256" key="10">
    <source>
        <dbReference type="ARBA" id="ARBA00023136"/>
    </source>
</evidence>
<dbReference type="InterPro" id="IPR022920">
    <property type="entry name" value="Disulphide_bond_form_DsbB"/>
</dbReference>
<keyword evidence="11 14" id="KW-1015">Disulfide bond</keyword>
<protein>
    <recommendedName>
        <fullName evidence="14">Disulfide bond formation protein B</fullName>
    </recommendedName>
    <alternativeName>
        <fullName evidence="14">Disulfide oxidoreductase</fullName>
    </alternativeName>
</protein>
<feature type="chain" id="PRO_5005874496" description="Disulfide bond formation protein B" evidence="16">
    <location>
        <begin position="23"/>
        <end position="174"/>
    </location>
</feature>
<feature type="transmembrane region" description="Helical" evidence="15">
    <location>
        <begin position="32"/>
        <end position="56"/>
    </location>
</feature>
<dbReference type="PATRIC" id="fig|50340.43.peg.1375"/>
<evidence type="ECO:0000256" key="13">
    <source>
        <dbReference type="ARBA" id="ARBA00023284"/>
    </source>
</evidence>
<gene>
    <name evidence="14" type="primary">dsbB</name>
    <name evidence="17" type="ORF">PF66_04072</name>
</gene>
<keyword evidence="5" id="KW-0997">Cell inner membrane</keyword>
<keyword evidence="13 14" id="KW-0676">Redox-active center</keyword>
<evidence type="ECO:0000256" key="11">
    <source>
        <dbReference type="ARBA" id="ARBA00023157"/>
    </source>
</evidence>
<feature type="topological domain" description="Cytoplasmic" evidence="14">
    <location>
        <begin position="162"/>
        <end position="174"/>
    </location>
</feature>
<dbReference type="Proteomes" id="UP000037931">
    <property type="component" value="Unassembled WGS sequence"/>
</dbReference>
<feature type="transmembrane region" description="Helical" evidence="15">
    <location>
        <begin position="68"/>
        <end position="89"/>
    </location>
</feature>
<keyword evidence="9 14" id="KW-0560">Oxidoreductase</keyword>
<dbReference type="AlphaFoldDB" id="A0A0N1J5U1"/>
<comment type="subcellular location">
    <subcellularLocation>
        <location evidence="1">Cell inner membrane</location>
        <topology evidence="1">Multi-pass membrane protein</topology>
    </subcellularLocation>
    <subcellularLocation>
        <location evidence="14">Cell membrane</location>
        <topology evidence="14">Multi-pass membrane protein</topology>
    </subcellularLocation>
</comment>
<dbReference type="RefSeq" id="WP_054061393.1">
    <property type="nucleotide sequence ID" value="NZ_JSYZ01000015.1"/>
</dbReference>
<dbReference type="STRING" id="50340.PF66_04072"/>
<dbReference type="PANTHER" id="PTHR36570:SF3">
    <property type="entry name" value="DISULFIDE BOND FORMATION PROTEIN B"/>
    <property type="match status" value="1"/>
</dbReference>
<feature type="transmembrane region" description="Helical" evidence="15">
    <location>
        <begin position="143"/>
        <end position="167"/>
    </location>
</feature>
<sequence precursor="true">MFLARSRSLFSLAFLAAAPVMAASLYLEYGVGLEPCSLCLVQRLFLAGFCLVSLLGALHGPARVGCRVYGALGLLFALAGAATAARQVLLQQVPPEELMICQPGLHCLMEQVSPLQALQLMFRATAECAQIHWTLFDLSIPEWSLLAFVGMSLVAIYQMIGPVLGGWRGASRDR</sequence>
<dbReference type="GO" id="GO:0006457">
    <property type="term" value="P:protein folding"/>
    <property type="evidence" value="ECO:0007669"/>
    <property type="project" value="InterPro"/>
</dbReference>
<evidence type="ECO:0000256" key="2">
    <source>
        <dbReference type="ARBA" id="ARBA00008823"/>
    </source>
</evidence>
<keyword evidence="4 14" id="KW-1003">Cell membrane</keyword>
<evidence type="ECO:0000256" key="5">
    <source>
        <dbReference type="ARBA" id="ARBA00022519"/>
    </source>
</evidence>
<comment type="function">
    <text evidence="14">Required for disulfide bond formation in some periplasmic proteins. Acts by oxidizing the DsbA protein.</text>
</comment>
<feature type="signal peptide" evidence="16">
    <location>
        <begin position="1"/>
        <end position="22"/>
    </location>
</feature>
<dbReference type="HAMAP" id="MF_00286">
    <property type="entry name" value="DsbB"/>
    <property type="match status" value="1"/>
</dbReference>
<proteinExistence type="inferred from homology"/>
<feature type="topological domain" description="Cytoplasmic" evidence="14">
    <location>
        <begin position="62"/>
        <end position="67"/>
    </location>
</feature>
<reference evidence="17 18" key="1">
    <citation type="journal article" date="2015" name="PLoS ONE">
        <title>Rice-Infecting Pseudomonas Genomes Are Highly Accessorized and Harbor Multiple Putative Virulence Mechanisms to Cause Sheath Brown Rot.</title>
        <authorList>
            <person name="Quibod I.L."/>
            <person name="Grande G."/>
            <person name="Oreiro E.G."/>
            <person name="Borja F.N."/>
            <person name="Dossa G.S."/>
            <person name="Mauleon R."/>
            <person name="Cruz C.V."/>
            <person name="Oliva R."/>
        </authorList>
    </citation>
    <scope>NUCLEOTIDE SEQUENCE [LARGE SCALE GENOMIC DNA]</scope>
    <source>
        <strain evidence="17 18">IRRI 6609</strain>
    </source>
</reference>
<comment type="caution">
    <text evidence="17">The sequence shown here is derived from an EMBL/GenBank/DDBJ whole genome shotgun (WGS) entry which is preliminary data.</text>
</comment>
<organism evidence="17 18">
    <name type="scientific">Pseudomonas asplenii</name>
    <dbReference type="NCBI Taxonomy" id="53407"/>
    <lineage>
        <taxon>Bacteria</taxon>
        <taxon>Pseudomonadati</taxon>
        <taxon>Pseudomonadota</taxon>
        <taxon>Gammaproteobacteria</taxon>
        <taxon>Pseudomonadales</taxon>
        <taxon>Pseudomonadaceae</taxon>
        <taxon>Pseudomonas</taxon>
    </lineage>
</organism>
<comment type="caution">
    <text evidence="14">Lacks conserved residue(s) required for the propagation of feature annotation.</text>
</comment>
<feature type="topological domain" description="Cytoplasmic" evidence="14">
    <location>
        <begin position="1"/>
        <end position="9"/>
    </location>
</feature>
<keyword evidence="8 14" id="KW-1133">Transmembrane helix</keyword>
<keyword evidence="3 14" id="KW-0813">Transport</keyword>
<keyword evidence="6 14" id="KW-0812">Transmembrane</keyword>
<evidence type="ECO:0000256" key="12">
    <source>
        <dbReference type="ARBA" id="ARBA00023186"/>
    </source>
</evidence>
<feature type="disulfide bond" description="Redox-active" evidence="14">
    <location>
        <begin position="36"/>
        <end position="39"/>
    </location>
</feature>
<dbReference type="SUPFAM" id="SSF158442">
    <property type="entry name" value="DsbB-like"/>
    <property type="match status" value="1"/>
</dbReference>
<keyword evidence="10 14" id="KW-0472">Membrane</keyword>
<dbReference type="InterPro" id="IPR023380">
    <property type="entry name" value="DsbB-like_sf"/>
</dbReference>
<evidence type="ECO:0000256" key="7">
    <source>
        <dbReference type="ARBA" id="ARBA00022982"/>
    </source>
</evidence>
<evidence type="ECO:0000313" key="18">
    <source>
        <dbReference type="Proteomes" id="UP000037931"/>
    </source>
</evidence>
<evidence type="ECO:0000256" key="16">
    <source>
        <dbReference type="SAM" id="SignalP"/>
    </source>
</evidence>
<keyword evidence="18" id="KW-1185">Reference proteome</keyword>
<dbReference type="EMBL" id="JSYZ01000015">
    <property type="protein sequence ID" value="KPA89623.1"/>
    <property type="molecule type" value="Genomic_DNA"/>
</dbReference>
<dbReference type="OrthoDB" id="3711263at2"/>
<dbReference type="InterPro" id="IPR003752">
    <property type="entry name" value="DiS_bond_form_DsbB/BdbC"/>
</dbReference>
<evidence type="ECO:0000313" key="17">
    <source>
        <dbReference type="EMBL" id="KPA89623.1"/>
    </source>
</evidence>
<dbReference type="Gene3D" id="1.20.1550.10">
    <property type="entry name" value="DsbB-like"/>
    <property type="match status" value="1"/>
</dbReference>
<name>A0A0N1J5U1_9PSED</name>
<dbReference type="GO" id="GO:0005886">
    <property type="term" value="C:plasma membrane"/>
    <property type="evidence" value="ECO:0007669"/>
    <property type="project" value="UniProtKB-SubCell"/>
</dbReference>
<keyword evidence="16" id="KW-0732">Signal</keyword>
<evidence type="ECO:0000256" key="6">
    <source>
        <dbReference type="ARBA" id="ARBA00022692"/>
    </source>
</evidence>
<dbReference type="PANTHER" id="PTHR36570">
    <property type="entry name" value="DISULFIDE BOND FORMATION PROTEIN B"/>
    <property type="match status" value="1"/>
</dbReference>
<evidence type="ECO:0000256" key="8">
    <source>
        <dbReference type="ARBA" id="ARBA00022989"/>
    </source>
</evidence>
<dbReference type="GO" id="GO:0015035">
    <property type="term" value="F:protein-disulfide reductase activity"/>
    <property type="evidence" value="ECO:0007669"/>
    <property type="project" value="UniProtKB-UniRule"/>
</dbReference>
<evidence type="ECO:0000256" key="3">
    <source>
        <dbReference type="ARBA" id="ARBA00022448"/>
    </source>
</evidence>